<protein>
    <submittedName>
        <fullName evidence="2">Uncharacterized protein</fullName>
    </submittedName>
</protein>
<dbReference type="PANTHER" id="PTHR11439:SF491">
    <property type="entry name" value="INTEGRASE CATALYTIC DOMAIN-CONTAINING PROTEIN"/>
    <property type="match status" value="1"/>
</dbReference>
<dbReference type="CDD" id="cd09272">
    <property type="entry name" value="RNase_HI_RT_Ty1"/>
    <property type="match status" value="1"/>
</dbReference>
<dbReference type="SUPFAM" id="SSF52540">
    <property type="entry name" value="P-loop containing nucleoside triphosphate hydrolases"/>
    <property type="match status" value="1"/>
</dbReference>
<keyword evidence="1" id="KW-0175">Coiled coil</keyword>
<organism evidence="2 3">
    <name type="scientific">Pythium insidiosum</name>
    <name type="common">Pythiosis disease agent</name>
    <dbReference type="NCBI Taxonomy" id="114742"/>
    <lineage>
        <taxon>Eukaryota</taxon>
        <taxon>Sar</taxon>
        <taxon>Stramenopiles</taxon>
        <taxon>Oomycota</taxon>
        <taxon>Peronosporomycetes</taxon>
        <taxon>Pythiales</taxon>
        <taxon>Pythiaceae</taxon>
        <taxon>Pythium</taxon>
    </lineage>
</organism>
<sequence>MEITQTEDAIYIAQSKYAREILEKFGYSDAHKSGNPMETNVKYISATCDDAKDSTFDYRGAIGMLIYLATSTRPDLAYALGQLSRFVSCPTKVHVGAVKRVLRYLVGSVDQSIRFTRRMERPNEAVMLRGYCDSDWGGDPETRKCTGGFVFELAGGAVSWLSKRQPIIALSTAEAEYIAACEAAMEATTQYNILTEMFPTYQIKAAIGIDSQAIEHIIYPEAEHIINNFYERRNATMADMLLVILRGMPGSGKTRFARFMELYARSIGLSVRVCSANDFFEAPTAKRQAAESVAVSNAISSDDHVWLLHVLKIDEKRLESEREQIERLRLEEQRRSTESEALDRVNAG</sequence>
<evidence type="ECO:0000256" key="1">
    <source>
        <dbReference type="SAM" id="Coils"/>
    </source>
</evidence>
<dbReference type="Proteomes" id="UP001209570">
    <property type="component" value="Unassembled WGS sequence"/>
</dbReference>
<evidence type="ECO:0000313" key="2">
    <source>
        <dbReference type="EMBL" id="KAJ0391858.1"/>
    </source>
</evidence>
<gene>
    <name evidence="2" type="ORF">P43SY_011595</name>
</gene>
<reference evidence="2" key="1">
    <citation type="submission" date="2021-12" db="EMBL/GenBank/DDBJ databases">
        <title>Prjna785345.</title>
        <authorList>
            <person name="Rujirawat T."/>
            <person name="Krajaejun T."/>
        </authorList>
    </citation>
    <scope>NUCLEOTIDE SEQUENCE</scope>
    <source>
        <strain evidence="2">Pi057C3</strain>
    </source>
</reference>
<dbReference type="InterPro" id="IPR027417">
    <property type="entry name" value="P-loop_NTPase"/>
</dbReference>
<name>A0AAD5L9V0_PYTIN</name>
<proteinExistence type="predicted"/>
<dbReference type="EMBL" id="JAKCXM010000810">
    <property type="protein sequence ID" value="KAJ0391858.1"/>
    <property type="molecule type" value="Genomic_DNA"/>
</dbReference>
<feature type="coiled-coil region" evidence="1">
    <location>
        <begin position="308"/>
        <end position="340"/>
    </location>
</feature>
<dbReference type="Gene3D" id="3.40.50.300">
    <property type="entry name" value="P-loop containing nucleotide triphosphate hydrolases"/>
    <property type="match status" value="1"/>
</dbReference>
<keyword evidence="3" id="KW-1185">Reference proteome</keyword>
<accession>A0AAD5L9V0</accession>
<evidence type="ECO:0000313" key="3">
    <source>
        <dbReference type="Proteomes" id="UP001209570"/>
    </source>
</evidence>
<dbReference type="AlphaFoldDB" id="A0AAD5L9V0"/>
<comment type="caution">
    <text evidence="2">The sequence shown here is derived from an EMBL/GenBank/DDBJ whole genome shotgun (WGS) entry which is preliminary data.</text>
</comment>
<dbReference type="PANTHER" id="PTHR11439">
    <property type="entry name" value="GAG-POL-RELATED RETROTRANSPOSON"/>
    <property type="match status" value="1"/>
</dbReference>